<dbReference type="InterPro" id="IPR002347">
    <property type="entry name" value="SDR_fam"/>
</dbReference>
<dbReference type="SUPFAM" id="SSF51735">
    <property type="entry name" value="NAD(P)-binding Rossmann-fold domains"/>
    <property type="match status" value="1"/>
</dbReference>
<keyword evidence="2" id="KW-0560">Oxidoreductase</keyword>
<dbReference type="Proteomes" id="UP000295678">
    <property type="component" value="Unassembled WGS sequence"/>
</dbReference>
<organism evidence="3 4">
    <name type="scientific">Tepidamorphus gemmatus</name>
    <dbReference type="NCBI Taxonomy" id="747076"/>
    <lineage>
        <taxon>Bacteria</taxon>
        <taxon>Pseudomonadati</taxon>
        <taxon>Pseudomonadota</taxon>
        <taxon>Alphaproteobacteria</taxon>
        <taxon>Hyphomicrobiales</taxon>
        <taxon>Tepidamorphaceae</taxon>
        <taxon>Tepidamorphus</taxon>
    </lineage>
</organism>
<dbReference type="Gene3D" id="3.40.50.720">
    <property type="entry name" value="NAD(P)-binding Rossmann-like Domain"/>
    <property type="match status" value="1"/>
</dbReference>
<dbReference type="PANTHER" id="PTHR44196">
    <property type="entry name" value="DEHYDROGENASE/REDUCTASE SDR FAMILY MEMBER 7B"/>
    <property type="match status" value="1"/>
</dbReference>
<dbReference type="PRINTS" id="PR00081">
    <property type="entry name" value="GDHRDH"/>
</dbReference>
<dbReference type="GO" id="GO:0016020">
    <property type="term" value="C:membrane"/>
    <property type="evidence" value="ECO:0007669"/>
    <property type="project" value="TreeGrafter"/>
</dbReference>
<evidence type="ECO:0000256" key="1">
    <source>
        <dbReference type="ARBA" id="ARBA00006484"/>
    </source>
</evidence>
<sequence length="256" mass="27507">MAAATGAAWTTAWVIGASSGLGREIARQLAARGVSVAASARRADALEVLTRDSGGAIRPYPLDIVDTSAVRAVADRIEQDLGTPDLVVQAAAVWHPFRLDDVSADSFERSMQVNYLGSVNVVAAVLPRMRQADRGTIALIASVAGYRGLPKAAIYAPTKAALISLAECLHTELDGSGVSVRIVNPGFIATPMTARNDFPMPFLMQPDEAARRTIDGLAGRGFETAYPRRFVAVLKLMRLLPYSLYFPIIRKLVSRR</sequence>
<proteinExistence type="inferred from homology"/>
<dbReference type="EMBL" id="SMAK01000007">
    <property type="protein sequence ID" value="TCT09303.1"/>
    <property type="molecule type" value="Genomic_DNA"/>
</dbReference>
<dbReference type="AlphaFoldDB" id="A0A4R3M9L5"/>
<dbReference type="RefSeq" id="WP_132807014.1">
    <property type="nucleotide sequence ID" value="NZ_SMAK01000007.1"/>
</dbReference>
<evidence type="ECO:0000256" key="2">
    <source>
        <dbReference type="ARBA" id="ARBA00023002"/>
    </source>
</evidence>
<reference evidence="3 4" key="1">
    <citation type="submission" date="2019-03" db="EMBL/GenBank/DDBJ databases">
        <title>Genomic Encyclopedia of Type Strains, Phase IV (KMG-IV): sequencing the most valuable type-strain genomes for metagenomic binning, comparative biology and taxonomic classification.</title>
        <authorList>
            <person name="Goeker M."/>
        </authorList>
    </citation>
    <scope>NUCLEOTIDE SEQUENCE [LARGE SCALE GENOMIC DNA]</scope>
    <source>
        <strain evidence="3 4">DSM 19345</strain>
    </source>
</reference>
<protein>
    <submittedName>
        <fullName evidence="3">Short-subunit dehydrogenase</fullName>
    </submittedName>
</protein>
<gene>
    <name evidence="3" type="ORF">EDC22_107150</name>
</gene>
<dbReference type="OrthoDB" id="335726at2"/>
<dbReference type="InterPro" id="IPR036291">
    <property type="entry name" value="NAD(P)-bd_dom_sf"/>
</dbReference>
<dbReference type="GO" id="GO:0016491">
    <property type="term" value="F:oxidoreductase activity"/>
    <property type="evidence" value="ECO:0007669"/>
    <property type="project" value="UniProtKB-KW"/>
</dbReference>
<accession>A0A4R3M9L5</accession>
<dbReference type="PANTHER" id="PTHR44196:SF1">
    <property type="entry name" value="DEHYDROGENASE_REDUCTASE SDR FAMILY MEMBER 7B"/>
    <property type="match status" value="1"/>
</dbReference>
<comment type="caution">
    <text evidence="3">The sequence shown here is derived from an EMBL/GenBank/DDBJ whole genome shotgun (WGS) entry which is preliminary data.</text>
</comment>
<dbReference type="Pfam" id="PF00106">
    <property type="entry name" value="adh_short"/>
    <property type="match status" value="1"/>
</dbReference>
<evidence type="ECO:0000313" key="4">
    <source>
        <dbReference type="Proteomes" id="UP000295678"/>
    </source>
</evidence>
<comment type="similarity">
    <text evidence="1">Belongs to the short-chain dehydrogenases/reductases (SDR) family.</text>
</comment>
<keyword evidence="4" id="KW-1185">Reference proteome</keyword>
<name>A0A4R3M9L5_9HYPH</name>
<evidence type="ECO:0000313" key="3">
    <source>
        <dbReference type="EMBL" id="TCT09303.1"/>
    </source>
</evidence>